<dbReference type="Pfam" id="PF06985">
    <property type="entry name" value="HET"/>
    <property type="match status" value="1"/>
</dbReference>
<feature type="domain" description="Heterokaryon incompatibility" evidence="1">
    <location>
        <begin position="98"/>
        <end position="250"/>
    </location>
</feature>
<dbReference type="InterPro" id="IPR010730">
    <property type="entry name" value="HET"/>
</dbReference>
<accession>A0A6A5ZTA4</accession>
<dbReference type="PANTHER" id="PTHR24148">
    <property type="entry name" value="ANKYRIN REPEAT DOMAIN-CONTAINING PROTEIN 39 HOMOLOG-RELATED"/>
    <property type="match status" value="1"/>
</dbReference>
<dbReference type="PANTHER" id="PTHR24148:SF64">
    <property type="entry name" value="HETEROKARYON INCOMPATIBILITY DOMAIN-CONTAINING PROTEIN"/>
    <property type="match status" value="1"/>
</dbReference>
<evidence type="ECO:0000259" key="1">
    <source>
        <dbReference type="Pfam" id="PF06985"/>
    </source>
</evidence>
<protein>
    <recommendedName>
        <fullName evidence="1">Heterokaryon incompatibility domain-containing protein</fullName>
    </recommendedName>
</protein>
<name>A0A6A5ZTA4_9PLEO</name>
<evidence type="ECO:0000313" key="3">
    <source>
        <dbReference type="Proteomes" id="UP000799770"/>
    </source>
</evidence>
<organism evidence="2 3">
    <name type="scientific">Lophiotrema nucula</name>
    <dbReference type="NCBI Taxonomy" id="690887"/>
    <lineage>
        <taxon>Eukaryota</taxon>
        <taxon>Fungi</taxon>
        <taxon>Dikarya</taxon>
        <taxon>Ascomycota</taxon>
        <taxon>Pezizomycotina</taxon>
        <taxon>Dothideomycetes</taxon>
        <taxon>Pleosporomycetidae</taxon>
        <taxon>Pleosporales</taxon>
        <taxon>Lophiotremataceae</taxon>
        <taxon>Lophiotrema</taxon>
    </lineage>
</organism>
<dbReference type="InterPro" id="IPR052895">
    <property type="entry name" value="HetReg/Transcr_Mod"/>
</dbReference>
<dbReference type="EMBL" id="ML977310">
    <property type="protein sequence ID" value="KAF2122729.1"/>
    <property type="molecule type" value="Genomic_DNA"/>
</dbReference>
<dbReference type="Proteomes" id="UP000799770">
    <property type="component" value="Unassembled WGS sequence"/>
</dbReference>
<reference evidence="2" key="1">
    <citation type="journal article" date="2020" name="Stud. Mycol.">
        <title>101 Dothideomycetes genomes: a test case for predicting lifestyles and emergence of pathogens.</title>
        <authorList>
            <person name="Haridas S."/>
            <person name="Albert R."/>
            <person name="Binder M."/>
            <person name="Bloem J."/>
            <person name="Labutti K."/>
            <person name="Salamov A."/>
            <person name="Andreopoulos B."/>
            <person name="Baker S."/>
            <person name="Barry K."/>
            <person name="Bills G."/>
            <person name="Bluhm B."/>
            <person name="Cannon C."/>
            <person name="Castanera R."/>
            <person name="Culley D."/>
            <person name="Daum C."/>
            <person name="Ezra D."/>
            <person name="Gonzalez J."/>
            <person name="Henrissat B."/>
            <person name="Kuo A."/>
            <person name="Liang C."/>
            <person name="Lipzen A."/>
            <person name="Lutzoni F."/>
            <person name="Magnuson J."/>
            <person name="Mondo S."/>
            <person name="Nolan M."/>
            <person name="Ohm R."/>
            <person name="Pangilinan J."/>
            <person name="Park H.-J."/>
            <person name="Ramirez L."/>
            <person name="Alfaro M."/>
            <person name="Sun H."/>
            <person name="Tritt A."/>
            <person name="Yoshinaga Y."/>
            <person name="Zwiers L.-H."/>
            <person name="Turgeon B."/>
            <person name="Goodwin S."/>
            <person name="Spatafora J."/>
            <person name="Crous P."/>
            <person name="Grigoriev I."/>
        </authorList>
    </citation>
    <scope>NUCLEOTIDE SEQUENCE</scope>
    <source>
        <strain evidence="2">CBS 627.86</strain>
    </source>
</reference>
<sequence length="563" mass="63411">MTESRSLSESWIYDGPDDEGVFCHLPWLFRLYDRASGYFQSDQDETKSIPLLKGRKSSFESPETTLVRSPGSFLPSRLVHPDGHVDVISGSRTEVPNYKVISYTWGRWMREDRSQDTKLEGCHWKVPSTTLFSREELDRVIRTIAGGYHIWLDVFCIPQGDRDPEKAQEISRQGDIFSNAAGAAVWLCSGGGSVLQNICSWTDDQFSRPALDLAPSSRMELKDSTVIRLEILRSIPAAVPWTTSLWTLQEAALRRDAVFHDKDGQVVREVETGAPLTVRDLIRAFTQIETELLIFKMITDWMTVEDRALFDAATAAVKSVALSNLDNMNARELYLASEHRVCQRDHDRVYAIMNALGVIVPIDYTAPLEAIKQTFLLELYRNYPAEMHSFLKTVSEPLDASLEFGLHSRSLSQMRQLERPGSSNGSFIGVTPEGLLVVSGAMNLDNNAVEALCSAIKEYTAAVCYDDKGQDRLTLKEDWPAQQMRTARNLKGISKYRRIVLLYLGTLEPTAHLGSTFAYLLCLQNQIQKSFPEFIHVYRIGLLVSKAVVKVDQTQTITVTIKP</sequence>
<dbReference type="AlphaFoldDB" id="A0A6A5ZTA4"/>
<keyword evidence="3" id="KW-1185">Reference proteome</keyword>
<evidence type="ECO:0000313" key="2">
    <source>
        <dbReference type="EMBL" id="KAF2122729.1"/>
    </source>
</evidence>
<proteinExistence type="predicted"/>
<dbReference type="OrthoDB" id="2157530at2759"/>
<gene>
    <name evidence="2" type="ORF">BDV96DRAFT_561280</name>
</gene>